<feature type="binding site" evidence="6">
    <location>
        <position position="128"/>
    </location>
    <ligand>
        <name>Zn(2+)</name>
        <dbReference type="ChEBI" id="CHEBI:29105"/>
    </ligand>
</feature>
<dbReference type="NCBIfam" id="TIGR00221">
    <property type="entry name" value="nagA"/>
    <property type="match status" value="1"/>
</dbReference>
<evidence type="ECO:0000256" key="3">
    <source>
        <dbReference type="ARBA" id="ARBA00022801"/>
    </source>
</evidence>
<keyword evidence="2 6" id="KW-0479">Metal-binding</keyword>
<evidence type="ECO:0000313" key="7">
    <source>
        <dbReference type="EMBL" id="BAC43966.1"/>
    </source>
</evidence>
<dbReference type="Gene3D" id="3.20.20.140">
    <property type="entry name" value="Metal-dependent hydrolases"/>
    <property type="match status" value="1"/>
</dbReference>
<feature type="active site" description="Proton donor/acceptor" evidence="5">
    <location>
        <position position="274"/>
    </location>
</feature>
<dbReference type="InterPro" id="IPR032466">
    <property type="entry name" value="Metal_Hydrolase"/>
</dbReference>
<dbReference type="InParanoid" id="Q8EWM8"/>
<dbReference type="GO" id="GO:0008448">
    <property type="term" value="F:N-acetylglucosamine-6-phosphate deacetylase activity"/>
    <property type="evidence" value="ECO:0007669"/>
    <property type="project" value="InterPro"/>
</dbReference>
<dbReference type="InterPro" id="IPR003764">
    <property type="entry name" value="GlcNAc_6-P_deAcase"/>
</dbReference>
<reference evidence="7 8" key="1">
    <citation type="journal article" date="2002" name="Nucleic Acids Res.">
        <title>The complete genomic sequence of Mycoplasma penetrans, an intracellular bacterial pathogen in humans.</title>
        <authorList>
            <person name="Sasaki Y."/>
            <person name="Ishikawa J."/>
            <person name="Yamashita A."/>
            <person name="Oshima K."/>
            <person name="Kenri T."/>
            <person name="Furuya K."/>
            <person name="Yoshino C."/>
            <person name="Horino A."/>
            <person name="Shiba T."/>
            <person name="Sasaki T."/>
            <person name="Hattori M."/>
        </authorList>
    </citation>
    <scope>NUCLEOTIDE SEQUENCE [LARGE SCALE GENOMIC DNA]</scope>
    <source>
        <strain evidence="7 8">HF-2</strain>
    </source>
</reference>
<comment type="similarity">
    <text evidence="1 4">Belongs to the metallo-dependent hydrolases superfamily. NagA family.</text>
</comment>
<dbReference type="Gene3D" id="2.30.40.10">
    <property type="entry name" value="Urease, subunit C, domain 1"/>
    <property type="match status" value="1"/>
</dbReference>
<dbReference type="PANTHER" id="PTHR11113:SF14">
    <property type="entry name" value="N-ACETYLGLUCOSAMINE-6-PHOSPHATE DEACETYLASE"/>
    <property type="match status" value="1"/>
</dbReference>
<dbReference type="HOGENOM" id="CLU_032482_2_1_14"/>
<evidence type="ECO:0000256" key="1">
    <source>
        <dbReference type="ARBA" id="ARBA00010716"/>
    </source>
</evidence>
<gene>
    <name evidence="7" type="ordered locus">MYPE1750</name>
</gene>
<dbReference type="SUPFAM" id="SSF51338">
    <property type="entry name" value="Composite domain of metallo-dependent hydrolases"/>
    <property type="match status" value="1"/>
</dbReference>
<evidence type="ECO:0000313" key="8">
    <source>
        <dbReference type="Proteomes" id="UP000002522"/>
    </source>
</evidence>
<dbReference type="FunCoup" id="Q8EWM8">
    <property type="interactions" value="126"/>
</dbReference>
<proteinExistence type="inferred from homology"/>
<evidence type="ECO:0000256" key="4">
    <source>
        <dbReference type="PIRNR" id="PIRNR038994"/>
    </source>
</evidence>
<dbReference type="Proteomes" id="UP000002522">
    <property type="component" value="Chromosome"/>
</dbReference>
<sequence length="394" mass="44248">MKLLFKNAEIVLFDKNISGSLLTEDKIIKTIGDTDSTYNYEIDCKDLKIFPGFIDSHVHGGYGFDFEQNSIESYKDFASNIVKEGVTKFVLASVTSTPDKISSCLKTFSQFYNQQELTSSKCLGVHLEGPFISKEKKGAHKESLIIKPNIDLVKQWIQDSNNLIKIITFDIEHDEDSQFLKFLNDNNIIGSIGHSNISNKTFKSKTKDVPFYRVTHLFNGMSGLLHNNPGVAAAALNDDRVLCELICDGFHVDKDLIRITYLCKGSKKITLITDAMSAKGMDNGNYMLGELEVEKKDEICVLKNTSTLAGSVCTYSKCFKNFHDWINPTDQELAHVSSYNSAIQLGLKNTGLIKEDYLADLVLVNNDYEVVMTVCEGIITYIDNKYKNRLIKKG</sequence>
<dbReference type="PANTHER" id="PTHR11113">
    <property type="entry name" value="N-ACETYLGLUCOSAMINE-6-PHOSPHATE DEACETYLASE"/>
    <property type="match status" value="1"/>
</dbReference>
<dbReference type="STRING" id="272633.gene:10731274"/>
<dbReference type="RefSeq" id="WP_011077002.1">
    <property type="nucleotide sequence ID" value="NC_004432.1"/>
</dbReference>
<feature type="binding site" evidence="6">
    <location>
        <position position="194"/>
    </location>
    <ligand>
        <name>Zn(2+)</name>
        <dbReference type="ChEBI" id="CHEBI:29105"/>
    </ligand>
</feature>
<dbReference type="PIRSF" id="PIRSF038994">
    <property type="entry name" value="NagA"/>
    <property type="match status" value="1"/>
</dbReference>
<name>Q8EWM8_MALP2</name>
<dbReference type="CDD" id="cd00854">
    <property type="entry name" value="NagA"/>
    <property type="match status" value="1"/>
</dbReference>
<dbReference type="EMBL" id="BA000026">
    <property type="protein sequence ID" value="BAC43966.1"/>
    <property type="molecule type" value="Genomic_DNA"/>
</dbReference>
<dbReference type="GO" id="GO:0046872">
    <property type="term" value="F:metal ion binding"/>
    <property type="evidence" value="ECO:0007669"/>
    <property type="project" value="UniProtKB-KW"/>
</dbReference>
<keyword evidence="4" id="KW-0119">Carbohydrate metabolism</keyword>
<dbReference type="InterPro" id="IPR011059">
    <property type="entry name" value="Metal-dep_hydrolase_composite"/>
</dbReference>
<comment type="cofactor">
    <cofactor evidence="6">
        <name>a divalent metal cation</name>
        <dbReference type="ChEBI" id="CHEBI:60240"/>
    </cofactor>
    <text evidence="6">Binds 1 divalent metal cation per subunit.</text>
</comment>
<dbReference type="AlphaFoldDB" id="Q8EWM8"/>
<dbReference type="SUPFAM" id="SSF51556">
    <property type="entry name" value="Metallo-dependent hydrolases"/>
    <property type="match status" value="1"/>
</dbReference>
<dbReference type="eggNOG" id="COG1820">
    <property type="taxonomic scope" value="Bacteria"/>
</dbReference>
<dbReference type="GO" id="GO:0006046">
    <property type="term" value="P:N-acetylglucosamine catabolic process"/>
    <property type="evidence" value="ECO:0007669"/>
    <property type="project" value="TreeGrafter"/>
</dbReference>
<evidence type="ECO:0000256" key="5">
    <source>
        <dbReference type="PIRSR" id="PIRSR038994-1"/>
    </source>
</evidence>
<protein>
    <submittedName>
        <fullName evidence="7">N-acetylglucosamine 6-P deacetylase</fullName>
    </submittedName>
</protein>
<keyword evidence="8" id="KW-1185">Reference proteome</keyword>
<keyword evidence="3 4" id="KW-0378">Hydrolase</keyword>
<organism evidence="7 8">
    <name type="scientific">Malacoplasma penetrans (strain HF-2)</name>
    <name type="common">Mycoplasma penetrans</name>
    <dbReference type="NCBI Taxonomy" id="272633"/>
    <lineage>
        <taxon>Bacteria</taxon>
        <taxon>Bacillati</taxon>
        <taxon>Mycoplasmatota</taxon>
        <taxon>Mycoplasmoidales</taxon>
        <taxon>Mycoplasmoidaceae</taxon>
        <taxon>Malacoplasma</taxon>
    </lineage>
</organism>
<dbReference type="KEGG" id="mpe:MYPE1750"/>
<evidence type="ECO:0000256" key="2">
    <source>
        <dbReference type="ARBA" id="ARBA00022723"/>
    </source>
</evidence>
<evidence type="ECO:0000256" key="6">
    <source>
        <dbReference type="PIRSR" id="PIRSR038994-3"/>
    </source>
</evidence>
<feature type="binding site" evidence="6">
    <location>
        <position position="216"/>
    </location>
    <ligand>
        <name>Zn(2+)</name>
        <dbReference type="ChEBI" id="CHEBI:29105"/>
    </ligand>
</feature>
<accession>Q8EWM8</accession>